<proteinExistence type="predicted"/>
<dbReference type="Pfam" id="PF13432">
    <property type="entry name" value="TPR_16"/>
    <property type="match status" value="1"/>
</dbReference>
<dbReference type="InterPro" id="IPR011990">
    <property type="entry name" value="TPR-like_helical_dom_sf"/>
</dbReference>
<evidence type="ECO:0000256" key="3">
    <source>
        <dbReference type="PROSITE-ProRule" id="PRU00339"/>
    </source>
</evidence>
<evidence type="ECO:0000256" key="1">
    <source>
        <dbReference type="ARBA" id="ARBA00022737"/>
    </source>
</evidence>
<sequence length="178" mass="20208">MKETADYLNDFAVTLAAEGLHAEAIACLRKGLRMEPHNSLMWFNLGLSYYALKKKTDCTSALYQAARCDPFDADIWDTLGVILHETGEIEAAQKAYMRALNLESDSGRIWNNYGTLLFNKKEYTEALRSFETAVSLMPDLGDAVFNLRDTYLVLKNDEKAAICTKLLEQMNYPDEEKE</sequence>
<accession>A0A0B7GZQ9</accession>
<dbReference type="InterPro" id="IPR019734">
    <property type="entry name" value="TPR_rpt"/>
</dbReference>
<dbReference type="Proteomes" id="UP000042527">
    <property type="component" value="Unassembled WGS sequence"/>
</dbReference>
<dbReference type="OrthoDB" id="358982at2"/>
<organism evidence="4 6">
    <name type="scientific">Treponema phagedenis</name>
    <dbReference type="NCBI Taxonomy" id="162"/>
    <lineage>
        <taxon>Bacteria</taxon>
        <taxon>Pseudomonadati</taxon>
        <taxon>Spirochaetota</taxon>
        <taxon>Spirochaetia</taxon>
        <taxon>Spirochaetales</taxon>
        <taxon>Treponemataceae</taxon>
        <taxon>Treponema</taxon>
    </lineage>
</organism>
<evidence type="ECO:0000313" key="4">
    <source>
        <dbReference type="EMBL" id="CEM63127.1"/>
    </source>
</evidence>
<dbReference type="RefSeq" id="WP_024752432.1">
    <property type="nucleotide sequence ID" value="NZ_CDNC01000048.1"/>
</dbReference>
<reference evidence="5 7" key="3">
    <citation type="submission" date="2019-08" db="EMBL/GenBank/DDBJ databases">
        <authorList>
            <person name="Kuhnert P."/>
        </authorList>
    </citation>
    <scope>NUCLEOTIDE SEQUENCE [LARGE SCALE GENOMIC DNA]</scope>
    <source>
        <strain evidence="5 7">B36.5</strain>
    </source>
</reference>
<dbReference type="EMBL" id="CDNC01000048">
    <property type="protein sequence ID" value="CEM63127.1"/>
    <property type="molecule type" value="Genomic_DNA"/>
</dbReference>
<reference evidence="6" key="1">
    <citation type="submission" date="2015-01" db="EMBL/GenBank/DDBJ databases">
        <authorList>
            <person name="Manzoor Shahid"/>
            <person name="Zubair Saima"/>
        </authorList>
    </citation>
    <scope>NUCLEOTIDE SEQUENCE [LARGE SCALE GENOMIC DNA]</scope>
    <source>
        <strain evidence="6">V1</strain>
    </source>
</reference>
<dbReference type="GeneID" id="57753674"/>
<dbReference type="Proteomes" id="UP000323594">
    <property type="component" value="Chromosome"/>
</dbReference>
<feature type="repeat" description="TPR" evidence="3">
    <location>
        <begin position="73"/>
        <end position="106"/>
    </location>
</feature>
<dbReference type="InterPro" id="IPR013105">
    <property type="entry name" value="TPR_2"/>
</dbReference>
<feature type="repeat" description="TPR" evidence="3">
    <location>
        <begin position="107"/>
        <end position="140"/>
    </location>
</feature>
<dbReference type="PROSITE" id="PS50005">
    <property type="entry name" value="TPR"/>
    <property type="match status" value="2"/>
</dbReference>
<keyword evidence="1" id="KW-0677">Repeat</keyword>
<name>A0A0B7GZQ9_TREPH</name>
<evidence type="ECO:0000313" key="7">
    <source>
        <dbReference type="Proteomes" id="UP000323594"/>
    </source>
</evidence>
<gene>
    <name evidence="5" type="ORF">FUT82_06855</name>
    <name evidence="4" type="ORF">TPHV1_60115</name>
</gene>
<dbReference type="SMART" id="SM00028">
    <property type="entry name" value="TPR"/>
    <property type="match status" value="4"/>
</dbReference>
<dbReference type="Gene3D" id="1.25.40.10">
    <property type="entry name" value="Tetratricopeptide repeat domain"/>
    <property type="match status" value="1"/>
</dbReference>
<dbReference type="SUPFAM" id="SSF48452">
    <property type="entry name" value="TPR-like"/>
    <property type="match status" value="1"/>
</dbReference>
<keyword evidence="6" id="KW-1185">Reference proteome</keyword>
<evidence type="ECO:0000256" key="2">
    <source>
        <dbReference type="ARBA" id="ARBA00022803"/>
    </source>
</evidence>
<keyword evidence="2 3" id="KW-0802">TPR repeat</keyword>
<evidence type="ECO:0000313" key="5">
    <source>
        <dbReference type="EMBL" id="QEJ97740.1"/>
    </source>
</evidence>
<evidence type="ECO:0000313" key="6">
    <source>
        <dbReference type="Proteomes" id="UP000042527"/>
    </source>
</evidence>
<dbReference type="PANTHER" id="PTHR12558">
    <property type="entry name" value="CELL DIVISION CYCLE 16,23,27"/>
    <property type="match status" value="1"/>
</dbReference>
<dbReference type="Pfam" id="PF07719">
    <property type="entry name" value="TPR_2"/>
    <property type="match status" value="1"/>
</dbReference>
<dbReference type="PANTHER" id="PTHR12558:SF13">
    <property type="entry name" value="CELL DIVISION CYCLE PROTEIN 27 HOMOLOG"/>
    <property type="match status" value="1"/>
</dbReference>
<dbReference type="AlphaFoldDB" id="A0A0B7GZQ9"/>
<reference evidence="4" key="2">
    <citation type="submission" date="2015-01" db="EMBL/GenBank/DDBJ databases">
        <authorList>
            <person name="Xiang T."/>
            <person name="Song Y."/>
            <person name="Huang L."/>
            <person name="Wang B."/>
            <person name="Wu P."/>
        </authorList>
    </citation>
    <scope>NUCLEOTIDE SEQUENCE [LARGE SCALE GENOMIC DNA]</scope>
    <source>
        <strain evidence="4">V1</strain>
    </source>
</reference>
<dbReference type="EMBL" id="CP042817">
    <property type="protein sequence ID" value="QEJ97740.1"/>
    <property type="molecule type" value="Genomic_DNA"/>
</dbReference>
<protein>
    <submittedName>
        <fullName evidence="4">Tetratricopeptide repeat protein</fullName>
    </submittedName>
</protein>